<evidence type="ECO:0000313" key="4">
    <source>
        <dbReference type="Proteomes" id="UP000000467"/>
    </source>
</evidence>
<protein>
    <submittedName>
        <fullName evidence="3">Putative bicarbonate ABC transport system substrate binding protein</fullName>
    </submittedName>
</protein>
<comment type="similarity">
    <text evidence="1">Belongs to the bacterial solute-binding protein SsuA/TauA family.</text>
</comment>
<accession>K4LFF9</accession>
<dbReference type="PANTHER" id="PTHR30024:SF48">
    <property type="entry name" value="ABC TRANSPORTER SUBSTRATE-BINDING PROTEIN"/>
    <property type="match status" value="1"/>
</dbReference>
<dbReference type="AlphaFoldDB" id="K4LFF9"/>
<evidence type="ECO:0000256" key="1">
    <source>
        <dbReference type="ARBA" id="ARBA00010742"/>
    </source>
</evidence>
<keyword evidence="4" id="KW-1185">Reference proteome</keyword>
<reference evidence="3 4" key="1">
    <citation type="journal article" date="2012" name="BMC Genomics">
        <title>Genome-guided analysis of physiological and morphological traits of the fermentative acetate oxidizer Thermacetogenium phaeum.</title>
        <authorList>
            <person name="Oehler D."/>
            <person name="Poehlein A."/>
            <person name="Leimbach A."/>
            <person name="Muller N."/>
            <person name="Daniel R."/>
            <person name="Gottschalk G."/>
            <person name="Schink B."/>
        </authorList>
    </citation>
    <scope>NUCLEOTIDE SEQUENCE [LARGE SCALE GENOMIC DNA]</scope>
    <source>
        <strain evidence="4">ATCC BAA-254 / DSM 26808 / PB</strain>
    </source>
</reference>
<sequence>MKLQRMAITLLLLGAAVIFLICGCADGSRTEPPSGNTEQTLKVGILPNEEILPVYVAEQEGIFEKLGLQVELINFQSAAERDAALQAGAVDGVEGDLLAVALIRQGGTPVKAVSLVMGATPAEGRFTLLAAPGSAIEVKDLKGKQIAISQNTIIEYVADQMLLANGIDPKDVKKVNVAKMPLRMEMLLQNRVAAAVLPDPLASYAELKGSRVLIDDTKMEDNISQSVFFFRDEVIKTKKDAINKFLRAYAEGARKVTENPERYRDLFNEKVQIPVELQKSYPVPTFSPLQLPSREDTQRVIDWLKAKELLKEPFSYEDLVTDEAIKAE</sequence>
<dbReference type="PANTHER" id="PTHR30024">
    <property type="entry name" value="ALIPHATIC SULFONATES-BINDING PROTEIN-RELATED"/>
    <property type="match status" value="1"/>
</dbReference>
<dbReference type="STRING" id="1089553.Tph_c13820"/>
<evidence type="ECO:0000259" key="2">
    <source>
        <dbReference type="SMART" id="SM00062"/>
    </source>
</evidence>
<dbReference type="KEGG" id="tpz:Tph_c13820"/>
<proteinExistence type="inferred from homology"/>
<dbReference type="SMART" id="SM00062">
    <property type="entry name" value="PBPb"/>
    <property type="match status" value="1"/>
</dbReference>
<gene>
    <name evidence="3" type="ordered locus">Tph_c13820</name>
</gene>
<dbReference type="Pfam" id="PF09084">
    <property type="entry name" value="NMT1"/>
    <property type="match status" value="1"/>
</dbReference>
<evidence type="ECO:0000313" key="3">
    <source>
        <dbReference type="EMBL" id="AFV11598.1"/>
    </source>
</evidence>
<feature type="domain" description="Solute-binding protein family 3/N-terminal" evidence="2">
    <location>
        <begin position="40"/>
        <end position="260"/>
    </location>
</feature>
<dbReference type="RefSeq" id="WP_015050479.1">
    <property type="nucleotide sequence ID" value="NC_018870.1"/>
</dbReference>
<dbReference type="eggNOG" id="COG0715">
    <property type="taxonomic scope" value="Bacteria"/>
</dbReference>
<dbReference type="Gene3D" id="3.40.190.10">
    <property type="entry name" value="Periplasmic binding protein-like II"/>
    <property type="match status" value="2"/>
</dbReference>
<name>K4LFF9_THEPS</name>
<dbReference type="PROSITE" id="PS51257">
    <property type="entry name" value="PROKAR_LIPOPROTEIN"/>
    <property type="match status" value="1"/>
</dbReference>
<dbReference type="InterPro" id="IPR001638">
    <property type="entry name" value="Solute-binding_3/MltF_N"/>
</dbReference>
<dbReference type="Proteomes" id="UP000000467">
    <property type="component" value="Chromosome"/>
</dbReference>
<dbReference type="SUPFAM" id="SSF53850">
    <property type="entry name" value="Periplasmic binding protein-like II"/>
    <property type="match status" value="1"/>
</dbReference>
<dbReference type="HOGENOM" id="CLU_028871_5_2_9"/>
<dbReference type="OrthoDB" id="9815602at2"/>
<organism evidence="3 4">
    <name type="scientific">Thermacetogenium phaeum (strain ATCC BAA-254 / DSM 26808 / PB)</name>
    <dbReference type="NCBI Taxonomy" id="1089553"/>
    <lineage>
        <taxon>Bacteria</taxon>
        <taxon>Bacillati</taxon>
        <taxon>Bacillota</taxon>
        <taxon>Clostridia</taxon>
        <taxon>Thermoanaerobacterales</taxon>
        <taxon>Thermoanaerobacteraceae</taxon>
        <taxon>Thermacetogenium</taxon>
    </lineage>
</organism>
<dbReference type="EMBL" id="CP003732">
    <property type="protein sequence ID" value="AFV11598.1"/>
    <property type="molecule type" value="Genomic_DNA"/>
</dbReference>
<dbReference type="InterPro" id="IPR015168">
    <property type="entry name" value="SsuA/THI5"/>
</dbReference>